<dbReference type="OrthoDB" id="9806593at2"/>
<keyword evidence="2 5" id="KW-0812">Transmembrane</keyword>
<sequence length="267" mass="27908">MLQSMQAPLFFGLIAAFVTTIGLLAVAARGDWSARHSGLFALAAGGMLVTLSILHITPEAFALSPHAPGLILSGFLGGLLMSFLVRVIFPEGGEESHAAAATPVLAIALHSFIDGIVYSVTFAASFSSGVYAASSLLLHKFPEGVIAFAILRRHGFANRQAFFFAFLAAAATTPLGVIASAPFMYGLGSETIGNLFAISAGLLLYVATGPLMEPLKEEPPLRSFLSLGAGVAVAVAIASLPFHRHSHALNETPFHNHDPAHIHPLSD</sequence>
<evidence type="ECO:0000256" key="5">
    <source>
        <dbReference type="SAM" id="Phobius"/>
    </source>
</evidence>
<dbReference type="GO" id="GO:0005385">
    <property type="term" value="F:zinc ion transmembrane transporter activity"/>
    <property type="evidence" value="ECO:0007669"/>
    <property type="project" value="TreeGrafter"/>
</dbReference>
<protein>
    <submittedName>
        <fullName evidence="6">Zinc/iron ABC transporter permease</fullName>
    </submittedName>
</protein>
<evidence type="ECO:0000313" key="6">
    <source>
        <dbReference type="EMBL" id="KDA02131.1"/>
    </source>
</evidence>
<dbReference type="PATRIC" id="fig|1280953.3.peg.2445"/>
<comment type="caution">
    <text evidence="6">The sequence shown here is derived from an EMBL/GenBank/DDBJ whole genome shotgun (WGS) entry which is preliminary data.</text>
</comment>
<keyword evidence="7" id="KW-1185">Reference proteome</keyword>
<proteinExistence type="predicted"/>
<dbReference type="PANTHER" id="PTHR11040:SF44">
    <property type="entry name" value="PROTEIN ZNTC-RELATED"/>
    <property type="match status" value="1"/>
</dbReference>
<dbReference type="EMBL" id="ARYL01000017">
    <property type="protein sequence ID" value="KDA02131.1"/>
    <property type="molecule type" value="Genomic_DNA"/>
</dbReference>
<feature type="transmembrane region" description="Helical" evidence="5">
    <location>
        <begin position="224"/>
        <end position="242"/>
    </location>
</feature>
<feature type="transmembrane region" description="Helical" evidence="5">
    <location>
        <begin position="69"/>
        <end position="89"/>
    </location>
</feature>
<gene>
    <name evidence="6" type="ORF">HOC_12127</name>
</gene>
<feature type="transmembrane region" description="Helical" evidence="5">
    <location>
        <begin position="191"/>
        <end position="212"/>
    </location>
</feature>
<dbReference type="eggNOG" id="COG0428">
    <property type="taxonomic scope" value="Bacteria"/>
</dbReference>
<feature type="transmembrane region" description="Helical" evidence="5">
    <location>
        <begin position="6"/>
        <end position="27"/>
    </location>
</feature>
<reference evidence="6 7" key="1">
    <citation type="journal article" date="2014" name="Antonie Van Leeuwenhoek">
        <title>Hyphomonas beringensis sp. nov. and Hyphomonas chukchiensis sp. nov., isolated from surface seawater of the Bering Sea and Chukchi Sea.</title>
        <authorList>
            <person name="Li C."/>
            <person name="Lai Q."/>
            <person name="Li G."/>
            <person name="Dong C."/>
            <person name="Wang J."/>
            <person name="Liao Y."/>
            <person name="Shao Z."/>
        </authorList>
    </citation>
    <scope>NUCLEOTIDE SEQUENCE [LARGE SCALE GENOMIC DNA]</scope>
    <source>
        <strain evidence="6 7">SCH89</strain>
    </source>
</reference>
<dbReference type="InterPro" id="IPR003689">
    <property type="entry name" value="ZIP"/>
</dbReference>
<evidence type="ECO:0000256" key="4">
    <source>
        <dbReference type="ARBA" id="ARBA00023136"/>
    </source>
</evidence>
<keyword evidence="4 5" id="KW-0472">Membrane</keyword>
<dbReference type="Pfam" id="PF02535">
    <property type="entry name" value="Zip"/>
    <property type="match status" value="1"/>
</dbReference>
<dbReference type="PANTHER" id="PTHR11040">
    <property type="entry name" value="ZINC/IRON TRANSPORTER"/>
    <property type="match status" value="1"/>
</dbReference>
<keyword evidence="3 5" id="KW-1133">Transmembrane helix</keyword>
<dbReference type="GO" id="GO:0016020">
    <property type="term" value="C:membrane"/>
    <property type="evidence" value="ECO:0007669"/>
    <property type="project" value="UniProtKB-SubCell"/>
</dbReference>
<comment type="subcellular location">
    <subcellularLocation>
        <location evidence="1">Membrane</location>
        <topology evidence="1">Multi-pass membrane protein</topology>
    </subcellularLocation>
</comment>
<name>A0A059G5N2_9PROT</name>
<dbReference type="STRING" id="1280953.HOC_12127"/>
<feature type="transmembrane region" description="Helical" evidence="5">
    <location>
        <begin position="101"/>
        <end position="124"/>
    </location>
</feature>
<evidence type="ECO:0000256" key="2">
    <source>
        <dbReference type="ARBA" id="ARBA00022692"/>
    </source>
</evidence>
<organism evidence="6 7">
    <name type="scientific">Hyphomonas oceanitis SCH89</name>
    <dbReference type="NCBI Taxonomy" id="1280953"/>
    <lineage>
        <taxon>Bacteria</taxon>
        <taxon>Pseudomonadati</taxon>
        <taxon>Pseudomonadota</taxon>
        <taxon>Alphaproteobacteria</taxon>
        <taxon>Hyphomonadales</taxon>
        <taxon>Hyphomonadaceae</taxon>
        <taxon>Hyphomonas</taxon>
    </lineage>
</organism>
<dbReference type="Proteomes" id="UP000024942">
    <property type="component" value="Unassembled WGS sequence"/>
</dbReference>
<dbReference type="AlphaFoldDB" id="A0A059G5N2"/>
<feature type="transmembrane region" description="Helical" evidence="5">
    <location>
        <begin position="39"/>
        <end position="57"/>
    </location>
</feature>
<evidence type="ECO:0000313" key="7">
    <source>
        <dbReference type="Proteomes" id="UP000024942"/>
    </source>
</evidence>
<accession>A0A059G5N2</accession>
<evidence type="ECO:0000256" key="3">
    <source>
        <dbReference type="ARBA" id="ARBA00022989"/>
    </source>
</evidence>
<feature type="transmembrane region" description="Helical" evidence="5">
    <location>
        <begin position="163"/>
        <end position="185"/>
    </location>
</feature>
<evidence type="ECO:0000256" key="1">
    <source>
        <dbReference type="ARBA" id="ARBA00004141"/>
    </source>
</evidence>
<feature type="transmembrane region" description="Helical" evidence="5">
    <location>
        <begin position="130"/>
        <end position="151"/>
    </location>
</feature>